<proteinExistence type="predicted"/>
<comment type="caution">
    <text evidence="1">The sequence shown here is derived from an EMBL/GenBank/DDBJ whole genome shotgun (WGS) entry which is preliminary data.</text>
</comment>
<organism evidence="1 2">
    <name type="scientific">Polysphondylium violaceum</name>
    <dbReference type="NCBI Taxonomy" id="133409"/>
    <lineage>
        <taxon>Eukaryota</taxon>
        <taxon>Amoebozoa</taxon>
        <taxon>Evosea</taxon>
        <taxon>Eumycetozoa</taxon>
        <taxon>Dictyostelia</taxon>
        <taxon>Dictyosteliales</taxon>
        <taxon>Dictyosteliaceae</taxon>
        <taxon>Polysphondylium</taxon>
    </lineage>
</organism>
<accession>A0A8J4PKE1</accession>
<dbReference type="Proteomes" id="UP000695562">
    <property type="component" value="Unassembled WGS sequence"/>
</dbReference>
<keyword evidence="2" id="KW-1185">Reference proteome</keyword>
<sequence length="94" mass="10157">PNLRQVEIVSFSIDSNTTLQDCQGLEKLVLESSGPSRIPLPTGFLPSTLTNLTIEGFGIDSVGIIPSSCVFLKTDIEDLNTDFVPLNCTIKSML</sequence>
<dbReference type="EMBL" id="AJWJ01001024">
    <property type="protein sequence ID" value="KAF2068375.1"/>
    <property type="molecule type" value="Genomic_DNA"/>
</dbReference>
<evidence type="ECO:0000313" key="1">
    <source>
        <dbReference type="EMBL" id="KAF2068375.1"/>
    </source>
</evidence>
<dbReference type="AlphaFoldDB" id="A0A8J4PKE1"/>
<feature type="non-terminal residue" evidence="1">
    <location>
        <position position="1"/>
    </location>
</feature>
<name>A0A8J4PKE1_9MYCE</name>
<protein>
    <submittedName>
        <fullName evidence="1">Uncharacterized protein</fullName>
    </submittedName>
</protein>
<reference evidence="1" key="1">
    <citation type="submission" date="2020-01" db="EMBL/GenBank/DDBJ databases">
        <title>Development of genomics and gene disruption for Polysphondylium violaceum indicates a role for the polyketide synthase stlB in stalk morphogenesis.</title>
        <authorList>
            <person name="Narita B."/>
            <person name="Kawabe Y."/>
            <person name="Kin K."/>
            <person name="Saito T."/>
            <person name="Gibbs R."/>
            <person name="Kuspa A."/>
            <person name="Muzny D."/>
            <person name="Queller D."/>
            <person name="Richards S."/>
            <person name="Strassman J."/>
            <person name="Sucgang R."/>
            <person name="Worley K."/>
            <person name="Schaap P."/>
        </authorList>
    </citation>
    <scope>NUCLEOTIDE SEQUENCE</scope>
    <source>
        <strain evidence="1">QSvi11</strain>
    </source>
</reference>
<gene>
    <name evidence="1" type="ORF">CYY_010298</name>
</gene>
<evidence type="ECO:0000313" key="2">
    <source>
        <dbReference type="Proteomes" id="UP000695562"/>
    </source>
</evidence>
<dbReference type="OrthoDB" id="22922at2759"/>